<protein>
    <submittedName>
        <fullName evidence="4">TetR family transcriptional regulator</fullName>
    </submittedName>
</protein>
<dbReference type="Pfam" id="PF00440">
    <property type="entry name" value="TetR_N"/>
    <property type="match status" value="1"/>
</dbReference>
<evidence type="ECO:0000256" key="2">
    <source>
        <dbReference type="PROSITE-ProRule" id="PRU00335"/>
    </source>
</evidence>
<dbReference type="SUPFAM" id="SSF48498">
    <property type="entry name" value="Tetracyclin repressor-like, C-terminal domain"/>
    <property type="match status" value="1"/>
</dbReference>
<reference evidence="4 5" key="1">
    <citation type="journal article" date="2019" name="Emerg. Microbes Infect.">
        <title>Comprehensive subspecies identification of 175 nontuberculous mycobacteria species based on 7547 genomic profiles.</title>
        <authorList>
            <person name="Matsumoto Y."/>
            <person name="Kinjo T."/>
            <person name="Motooka D."/>
            <person name="Nabeya D."/>
            <person name="Jung N."/>
            <person name="Uechi K."/>
            <person name="Horii T."/>
            <person name="Iida T."/>
            <person name="Fujita J."/>
            <person name="Nakamura S."/>
        </authorList>
    </citation>
    <scope>NUCLEOTIDE SEQUENCE [LARGE SCALE GENOMIC DNA]</scope>
    <source>
        <strain evidence="4 5">JCM 18113</strain>
    </source>
</reference>
<dbReference type="InterPro" id="IPR050109">
    <property type="entry name" value="HTH-type_TetR-like_transc_reg"/>
</dbReference>
<dbReference type="PROSITE" id="PS50977">
    <property type="entry name" value="HTH_TETR_2"/>
    <property type="match status" value="1"/>
</dbReference>
<dbReference type="Gene3D" id="1.10.357.10">
    <property type="entry name" value="Tetracycline Repressor, domain 2"/>
    <property type="match status" value="1"/>
</dbReference>
<organism evidence="4 5">
    <name type="scientific">Mycobacterium mantenii</name>
    <dbReference type="NCBI Taxonomy" id="560555"/>
    <lineage>
        <taxon>Bacteria</taxon>
        <taxon>Bacillati</taxon>
        <taxon>Actinomycetota</taxon>
        <taxon>Actinomycetes</taxon>
        <taxon>Mycobacteriales</taxon>
        <taxon>Mycobacteriaceae</taxon>
        <taxon>Mycobacterium</taxon>
        <taxon>Mycobacterium avium complex (MAC)</taxon>
    </lineage>
</organism>
<accession>A0ABM7JRM5</accession>
<dbReference type="InterPro" id="IPR041490">
    <property type="entry name" value="KstR2_TetR_C"/>
</dbReference>
<dbReference type="EMBL" id="AP022590">
    <property type="protein sequence ID" value="BBY38140.1"/>
    <property type="molecule type" value="Genomic_DNA"/>
</dbReference>
<dbReference type="PANTHER" id="PTHR30055:SF226">
    <property type="entry name" value="HTH-TYPE TRANSCRIPTIONAL REGULATOR PKSA"/>
    <property type="match status" value="1"/>
</dbReference>
<proteinExistence type="predicted"/>
<dbReference type="PRINTS" id="PR00455">
    <property type="entry name" value="HTHTETR"/>
</dbReference>
<dbReference type="Gene3D" id="1.10.10.60">
    <property type="entry name" value="Homeodomain-like"/>
    <property type="match status" value="1"/>
</dbReference>
<sequence length="226" mass="25028">MAKPRGVSFGKMEQAILDTAGDLFDRKGFNQTSLQDIADALGMARPSLYHYFNNREQILAAGIDQLIKQRDLMTKELRDLDGDPVERLTALMLGLGTLISEHPVWVRIALRDEAALPEDTRIRERDSRLMFFELLVQTLKEGAPLGHLRAHDERATALTIVSALSGLQGHYTATADMSPEGATRLTVDVILHGILDPTRRPGSPIERGLQLIREGTELIRRAGPTA</sequence>
<dbReference type="InterPro" id="IPR036271">
    <property type="entry name" value="Tet_transcr_reg_TetR-rel_C_sf"/>
</dbReference>
<gene>
    <name evidence="4" type="ORF">MMAN_22740</name>
</gene>
<evidence type="ECO:0000313" key="4">
    <source>
        <dbReference type="EMBL" id="BBY38140.1"/>
    </source>
</evidence>
<dbReference type="Proteomes" id="UP000465812">
    <property type="component" value="Chromosome"/>
</dbReference>
<evidence type="ECO:0000256" key="1">
    <source>
        <dbReference type="ARBA" id="ARBA00023125"/>
    </source>
</evidence>
<evidence type="ECO:0000259" key="3">
    <source>
        <dbReference type="PROSITE" id="PS50977"/>
    </source>
</evidence>
<name>A0ABM7JRM5_MYCNT</name>
<dbReference type="InterPro" id="IPR001647">
    <property type="entry name" value="HTH_TetR"/>
</dbReference>
<keyword evidence="1 2" id="KW-0238">DNA-binding</keyword>
<evidence type="ECO:0000313" key="5">
    <source>
        <dbReference type="Proteomes" id="UP000465812"/>
    </source>
</evidence>
<feature type="domain" description="HTH tetR-type" evidence="3">
    <location>
        <begin position="10"/>
        <end position="70"/>
    </location>
</feature>
<keyword evidence="5" id="KW-1185">Reference proteome</keyword>
<feature type="DNA-binding region" description="H-T-H motif" evidence="2">
    <location>
        <begin position="33"/>
        <end position="52"/>
    </location>
</feature>
<dbReference type="SUPFAM" id="SSF46689">
    <property type="entry name" value="Homeodomain-like"/>
    <property type="match status" value="1"/>
</dbReference>
<dbReference type="InterPro" id="IPR009057">
    <property type="entry name" value="Homeodomain-like_sf"/>
</dbReference>
<dbReference type="PANTHER" id="PTHR30055">
    <property type="entry name" value="HTH-TYPE TRANSCRIPTIONAL REGULATOR RUTR"/>
    <property type="match status" value="1"/>
</dbReference>
<dbReference type="Pfam" id="PF17932">
    <property type="entry name" value="TetR_C_24"/>
    <property type="match status" value="1"/>
</dbReference>